<name>G7ZZE0_MEDTR</name>
<proteinExistence type="predicted"/>
<evidence type="ECO:0000313" key="3">
    <source>
        <dbReference type="Proteomes" id="UP000002051"/>
    </source>
</evidence>
<dbReference type="HOGENOM" id="CLU_2870962_0_0_1"/>
<gene>
    <name evidence="1" type="ordered locus">MTR_1g110910</name>
</gene>
<keyword evidence="3" id="KW-1185">Reference proteome</keyword>
<organism evidence="2">
    <name type="scientific">Medicago truncatula</name>
    <name type="common">Barrel medic</name>
    <name type="synonym">Medicago tribuloides</name>
    <dbReference type="NCBI Taxonomy" id="3880"/>
    <lineage>
        <taxon>Eukaryota</taxon>
        <taxon>Viridiplantae</taxon>
        <taxon>Streptophyta</taxon>
        <taxon>Embryophyta</taxon>
        <taxon>Tracheophyta</taxon>
        <taxon>Spermatophyta</taxon>
        <taxon>Magnoliopsida</taxon>
        <taxon>eudicotyledons</taxon>
        <taxon>Gunneridae</taxon>
        <taxon>Pentapetalae</taxon>
        <taxon>rosids</taxon>
        <taxon>fabids</taxon>
        <taxon>Fabales</taxon>
        <taxon>Fabaceae</taxon>
        <taxon>Papilionoideae</taxon>
        <taxon>50 kb inversion clade</taxon>
        <taxon>NPAAA clade</taxon>
        <taxon>Hologalegina</taxon>
        <taxon>IRL clade</taxon>
        <taxon>Trifolieae</taxon>
        <taxon>Medicago</taxon>
    </lineage>
</organism>
<evidence type="ECO:0000313" key="1">
    <source>
        <dbReference type="EMBL" id="KEH44221.1"/>
    </source>
</evidence>
<reference evidence="1 3" key="2">
    <citation type="journal article" date="2014" name="BMC Genomics">
        <title>An improved genome release (version Mt4.0) for the model legume Medicago truncatula.</title>
        <authorList>
            <person name="Tang H."/>
            <person name="Krishnakumar V."/>
            <person name="Bidwell S."/>
            <person name="Rosen B."/>
            <person name="Chan A."/>
            <person name="Zhou S."/>
            <person name="Gentzbittel L."/>
            <person name="Childs K.L."/>
            <person name="Yandell M."/>
            <person name="Gundlach H."/>
            <person name="Mayer K.F."/>
            <person name="Schwartz D.C."/>
            <person name="Town C.D."/>
        </authorList>
    </citation>
    <scope>GENOME REANNOTATION</scope>
    <source>
        <strain evidence="1">A17</strain>
        <strain evidence="2 3">cv. Jemalong A17</strain>
    </source>
</reference>
<evidence type="ECO:0008006" key="4">
    <source>
        <dbReference type="Google" id="ProtNLM"/>
    </source>
</evidence>
<dbReference type="AlphaFoldDB" id="G7ZZE0"/>
<dbReference type="PaxDb" id="3880-AES84578"/>
<accession>G7ZZE0</accession>
<dbReference type="EMBL" id="CM001217">
    <property type="protein sequence ID" value="KEH44221.1"/>
    <property type="molecule type" value="Genomic_DNA"/>
</dbReference>
<dbReference type="Proteomes" id="UP000002051">
    <property type="component" value="Unassembled WGS sequence"/>
</dbReference>
<protein>
    <recommendedName>
        <fullName evidence="4">RNase H type-1 domain-containing protein</fullName>
    </recommendedName>
</protein>
<evidence type="ECO:0000313" key="2">
    <source>
        <dbReference type="EnsemblPlants" id="KEH44221"/>
    </source>
</evidence>
<dbReference type="EnsemblPlants" id="KEH44221">
    <property type="protein sequence ID" value="KEH44221"/>
    <property type="gene ID" value="MTR_1g110910"/>
</dbReference>
<reference evidence="1 3" key="1">
    <citation type="journal article" date="2011" name="Nature">
        <title>The Medicago genome provides insight into the evolution of rhizobial symbioses.</title>
        <authorList>
            <person name="Young N.D."/>
            <person name="Debelle F."/>
            <person name="Oldroyd G.E."/>
            <person name="Geurts R."/>
            <person name="Cannon S.B."/>
            <person name="Udvardi M.K."/>
            <person name="Benedito V.A."/>
            <person name="Mayer K.F."/>
            <person name="Gouzy J."/>
            <person name="Schoof H."/>
            <person name="Van de Peer Y."/>
            <person name="Proost S."/>
            <person name="Cook D.R."/>
            <person name="Meyers B.C."/>
            <person name="Spannagl M."/>
            <person name="Cheung F."/>
            <person name="De Mita S."/>
            <person name="Krishnakumar V."/>
            <person name="Gundlach H."/>
            <person name="Zhou S."/>
            <person name="Mudge J."/>
            <person name="Bharti A.K."/>
            <person name="Murray J.D."/>
            <person name="Naoumkina M.A."/>
            <person name="Rosen B."/>
            <person name="Silverstein K.A."/>
            <person name="Tang H."/>
            <person name="Rombauts S."/>
            <person name="Zhao P.X."/>
            <person name="Zhou P."/>
            <person name="Barbe V."/>
            <person name="Bardou P."/>
            <person name="Bechner M."/>
            <person name="Bellec A."/>
            <person name="Berger A."/>
            <person name="Berges H."/>
            <person name="Bidwell S."/>
            <person name="Bisseling T."/>
            <person name="Choisne N."/>
            <person name="Couloux A."/>
            <person name="Denny R."/>
            <person name="Deshpande S."/>
            <person name="Dai X."/>
            <person name="Doyle J.J."/>
            <person name="Dudez A.M."/>
            <person name="Farmer A.D."/>
            <person name="Fouteau S."/>
            <person name="Franken C."/>
            <person name="Gibelin C."/>
            <person name="Gish J."/>
            <person name="Goldstein S."/>
            <person name="Gonzalez A.J."/>
            <person name="Green P.J."/>
            <person name="Hallab A."/>
            <person name="Hartog M."/>
            <person name="Hua A."/>
            <person name="Humphray S.J."/>
            <person name="Jeong D.H."/>
            <person name="Jing Y."/>
            <person name="Jocker A."/>
            <person name="Kenton S.M."/>
            <person name="Kim D.J."/>
            <person name="Klee K."/>
            <person name="Lai H."/>
            <person name="Lang C."/>
            <person name="Lin S."/>
            <person name="Macmil S.L."/>
            <person name="Magdelenat G."/>
            <person name="Matthews L."/>
            <person name="McCorrison J."/>
            <person name="Monaghan E.L."/>
            <person name="Mun J.H."/>
            <person name="Najar F.Z."/>
            <person name="Nicholson C."/>
            <person name="Noirot C."/>
            <person name="O'Bleness M."/>
            <person name="Paule C.R."/>
            <person name="Poulain J."/>
            <person name="Prion F."/>
            <person name="Qin B."/>
            <person name="Qu C."/>
            <person name="Retzel E.F."/>
            <person name="Riddle C."/>
            <person name="Sallet E."/>
            <person name="Samain S."/>
            <person name="Samson N."/>
            <person name="Sanders I."/>
            <person name="Saurat O."/>
            <person name="Scarpelli C."/>
            <person name="Schiex T."/>
            <person name="Segurens B."/>
            <person name="Severin A.J."/>
            <person name="Sherrier D.J."/>
            <person name="Shi R."/>
            <person name="Sims S."/>
            <person name="Singer S.R."/>
            <person name="Sinharoy S."/>
            <person name="Sterck L."/>
            <person name="Viollet A."/>
            <person name="Wang B.B."/>
            <person name="Wang K."/>
            <person name="Wang M."/>
            <person name="Wang X."/>
            <person name="Warfsmann J."/>
            <person name="Weissenbach J."/>
            <person name="White D.D."/>
            <person name="White J.D."/>
            <person name="Wiley G.B."/>
            <person name="Wincker P."/>
            <person name="Xing Y."/>
            <person name="Yang L."/>
            <person name="Yao Z."/>
            <person name="Ying F."/>
            <person name="Zhai J."/>
            <person name="Zhou L."/>
            <person name="Zuber A."/>
            <person name="Denarie J."/>
            <person name="Dixon R.A."/>
            <person name="May G.D."/>
            <person name="Schwartz D.C."/>
            <person name="Rogers J."/>
            <person name="Quetier F."/>
            <person name="Town C.D."/>
            <person name="Roe B.A."/>
        </authorList>
    </citation>
    <scope>NUCLEOTIDE SEQUENCE [LARGE SCALE GENOMIC DNA]</scope>
    <source>
        <strain evidence="1">A17</strain>
        <strain evidence="2 3">cv. Jemalong A17</strain>
    </source>
</reference>
<reference evidence="2" key="3">
    <citation type="submission" date="2015-04" db="UniProtKB">
        <authorList>
            <consortium name="EnsemblPlants"/>
        </authorList>
    </citation>
    <scope>IDENTIFICATION</scope>
    <source>
        <strain evidence="2">cv. Jemalong A17</strain>
    </source>
</reference>
<sequence>MEEAMRAIEIAFLNNNWSHLWLELDSVMVVHALKSNTLILWRLRNKWFNCCQWIGSMNFFLSHL</sequence>